<sequence>MKTLTIVADSVALQMAIAFPGTELHIHARELVVGENCSFSTRPADYPAPAAPGKDGADGRRGGILIRLGGGARRPALPVHAG</sequence>
<protein>
    <submittedName>
        <fullName evidence="2">Uncharacterized protein</fullName>
    </submittedName>
</protein>
<feature type="compositionally biased region" description="Low complexity" evidence="1">
    <location>
        <begin position="43"/>
        <end position="54"/>
    </location>
</feature>
<evidence type="ECO:0000256" key="1">
    <source>
        <dbReference type="SAM" id="MobiDB-lite"/>
    </source>
</evidence>
<evidence type="ECO:0000313" key="2">
    <source>
        <dbReference type="EMBL" id="NEV61231.1"/>
    </source>
</evidence>
<gene>
    <name evidence="2" type="ORF">G3446_04830</name>
</gene>
<comment type="caution">
    <text evidence="2">The sequence shown here is derived from an EMBL/GenBank/DDBJ whole genome shotgun (WGS) entry which is preliminary data.</text>
</comment>
<dbReference type="AlphaFoldDB" id="A0A6M0JWB8"/>
<reference evidence="2 3" key="1">
    <citation type="submission" date="2020-02" db="EMBL/GenBank/DDBJ databases">
        <title>Genome sequences of Thiorhodococcus mannitoliphagus and Thiorhodococcus minor, purple sulfur photosynthetic bacteria in the gammaproteobacterial family, Chromatiaceae.</title>
        <authorList>
            <person name="Aviles F.A."/>
            <person name="Meyer T.E."/>
            <person name="Kyndt J.A."/>
        </authorList>
    </citation>
    <scope>NUCLEOTIDE SEQUENCE [LARGE SCALE GENOMIC DNA]</scope>
    <source>
        <strain evidence="2 3">DSM 11518</strain>
    </source>
</reference>
<organism evidence="2 3">
    <name type="scientific">Thiorhodococcus minor</name>
    <dbReference type="NCBI Taxonomy" id="57489"/>
    <lineage>
        <taxon>Bacteria</taxon>
        <taxon>Pseudomonadati</taxon>
        <taxon>Pseudomonadota</taxon>
        <taxon>Gammaproteobacteria</taxon>
        <taxon>Chromatiales</taxon>
        <taxon>Chromatiaceae</taxon>
        <taxon>Thiorhodococcus</taxon>
    </lineage>
</organism>
<dbReference type="Proteomes" id="UP000483379">
    <property type="component" value="Unassembled WGS sequence"/>
</dbReference>
<accession>A0A6M0JWB8</accession>
<dbReference type="EMBL" id="JAAIJQ010000010">
    <property type="protein sequence ID" value="NEV61231.1"/>
    <property type="molecule type" value="Genomic_DNA"/>
</dbReference>
<dbReference type="RefSeq" id="WP_164451277.1">
    <property type="nucleotide sequence ID" value="NZ_JAAIJQ010000010.1"/>
</dbReference>
<keyword evidence="3" id="KW-1185">Reference proteome</keyword>
<feature type="region of interest" description="Disordered" evidence="1">
    <location>
        <begin position="43"/>
        <end position="63"/>
    </location>
</feature>
<proteinExistence type="predicted"/>
<evidence type="ECO:0000313" key="3">
    <source>
        <dbReference type="Proteomes" id="UP000483379"/>
    </source>
</evidence>
<name>A0A6M0JWB8_9GAMM</name>